<dbReference type="GO" id="GO:0016491">
    <property type="term" value="F:oxidoreductase activity"/>
    <property type="evidence" value="ECO:0007669"/>
    <property type="project" value="InterPro"/>
</dbReference>
<dbReference type="Pfam" id="PF07110">
    <property type="entry name" value="EthD"/>
    <property type="match status" value="1"/>
</dbReference>
<reference evidence="2 3" key="1">
    <citation type="submission" date="2019-11" db="EMBL/GenBank/DDBJ databases">
        <title>Comparative genomics of hydrocarbon-degrading Desulfosarcina strains.</title>
        <authorList>
            <person name="Watanabe M."/>
            <person name="Kojima H."/>
            <person name="Fukui M."/>
        </authorList>
    </citation>
    <scope>NUCLEOTIDE SEQUENCE [LARGE SCALE GENOMIC DNA]</scope>
    <source>
        <strain evidence="2 3">28bB2T</strain>
    </source>
</reference>
<dbReference type="SUPFAM" id="SSF54909">
    <property type="entry name" value="Dimeric alpha+beta barrel"/>
    <property type="match status" value="1"/>
</dbReference>
<sequence length="103" mass="11371">MIKVSVLYPNGEDKKFDMNYYLEKHVPLVQGKLGIALKKADVDQGLSGAGPGSQAIYLAMCHLYFDSVEAFQNSFGPNAKEFMADIPNFTNTQPVVQISEVKI</sequence>
<gene>
    <name evidence="2" type="ORF">DSCO28_55890</name>
</gene>
<dbReference type="InterPro" id="IPR009799">
    <property type="entry name" value="EthD_dom"/>
</dbReference>
<dbReference type="InterPro" id="IPR011008">
    <property type="entry name" value="Dimeric_a/b-barrel"/>
</dbReference>
<dbReference type="EMBL" id="AP021876">
    <property type="protein sequence ID" value="BBO85023.1"/>
    <property type="molecule type" value="Genomic_DNA"/>
</dbReference>
<dbReference type="PANTHER" id="PTHR40260">
    <property type="entry name" value="BLR8190 PROTEIN"/>
    <property type="match status" value="1"/>
</dbReference>
<organism evidence="2 3">
    <name type="scientific">Desulfosarcina ovata subsp. sediminis</name>
    <dbReference type="NCBI Taxonomy" id="885957"/>
    <lineage>
        <taxon>Bacteria</taxon>
        <taxon>Pseudomonadati</taxon>
        <taxon>Thermodesulfobacteriota</taxon>
        <taxon>Desulfobacteria</taxon>
        <taxon>Desulfobacterales</taxon>
        <taxon>Desulfosarcinaceae</taxon>
        <taxon>Desulfosarcina</taxon>
    </lineage>
</organism>
<proteinExistence type="predicted"/>
<dbReference type="Proteomes" id="UP000425960">
    <property type="component" value="Chromosome"/>
</dbReference>
<dbReference type="Gene3D" id="3.30.70.100">
    <property type="match status" value="1"/>
</dbReference>
<dbReference type="KEGG" id="dov:DSCO28_55890"/>
<dbReference type="RefSeq" id="WP_155324762.1">
    <property type="nucleotide sequence ID" value="NZ_AP021876.1"/>
</dbReference>
<feature type="domain" description="EthD" evidence="1">
    <location>
        <begin position="11"/>
        <end position="92"/>
    </location>
</feature>
<dbReference type="NCBIfam" id="TIGR02118">
    <property type="entry name" value="EthD family reductase"/>
    <property type="match status" value="1"/>
</dbReference>
<evidence type="ECO:0000313" key="2">
    <source>
        <dbReference type="EMBL" id="BBO85023.1"/>
    </source>
</evidence>
<evidence type="ECO:0000259" key="1">
    <source>
        <dbReference type="Pfam" id="PF07110"/>
    </source>
</evidence>
<dbReference type="PANTHER" id="PTHR40260:SF2">
    <property type="entry name" value="BLR8190 PROTEIN"/>
    <property type="match status" value="1"/>
</dbReference>
<name>A0A5K7ZXN9_9BACT</name>
<protein>
    <recommendedName>
        <fullName evidence="1">EthD domain-containing protein</fullName>
    </recommendedName>
</protein>
<accession>A0A5K7ZXN9</accession>
<evidence type="ECO:0000313" key="3">
    <source>
        <dbReference type="Proteomes" id="UP000425960"/>
    </source>
</evidence>
<dbReference type="AlphaFoldDB" id="A0A5K7ZXN9"/>